<keyword evidence="1 5" id="KW-0328">Glycosyltransferase</keyword>
<keyword evidence="2 4" id="KW-0808">Transferase</keyword>
<dbReference type="EC" id="2.4.-.-" evidence="5"/>
<dbReference type="OrthoDB" id="396512at2"/>
<dbReference type="EMBL" id="JBBVUL010000002">
    <property type="protein sequence ID" value="MEL0564649.1"/>
    <property type="molecule type" value="Genomic_DNA"/>
</dbReference>
<dbReference type="KEGG" id="lje:BUE77_05425"/>
<dbReference type="InterPro" id="IPR001173">
    <property type="entry name" value="Glyco_trans_2-like"/>
</dbReference>
<dbReference type="EMBL" id="VYWW01000028">
    <property type="protein sequence ID" value="KAA9321489.1"/>
    <property type="molecule type" value="Genomic_DNA"/>
</dbReference>
<accession>A0A5N1I8F3</accession>
<evidence type="ECO:0000256" key="1">
    <source>
        <dbReference type="ARBA" id="ARBA00022676"/>
    </source>
</evidence>
<dbReference type="AlphaFoldDB" id="A0A5N1I8F3"/>
<reference evidence="5 7" key="2">
    <citation type="submission" date="2024-04" db="EMBL/GenBank/DDBJ databases">
        <title>Three lactobacilli isolated from voided urine samples from females with type 2 diabetes.</title>
        <authorList>
            <person name="Kula A."/>
            <person name="Stegman N."/>
            <person name="Putonti C."/>
        </authorList>
    </citation>
    <scope>NUCLEOTIDE SEQUENCE [LARGE SCALE GENOMIC DNA]</scope>
    <source>
        <strain evidence="5 7">1855</strain>
    </source>
</reference>
<evidence type="ECO:0000313" key="7">
    <source>
        <dbReference type="Proteomes" id="UP001385848"/>
    </source>
</evidence>
<dbReference type="Proteomes" id="UP000327236">
    <property type="component" value="Unassembled WGS sequence"/>
</dbReference>
<reference evidence="4 6" key="1">
    <citation type="submission" date="2019-09" db="EMBL/GenBank/DDBJ databases">
        <title>Draft genome sequence assemblies of isolates from the urinary tract.</title>
        <authorList>
            <person name="Mores C.R."/>
            <person name="Putonti C."/>
            <person name="Wolfe A.J."/>
        </authorList>
    </citation>
    <scope>NUCLEOTIDE SEQUENCE [LARGE SCALE GENOMIC DNA]</scope>
    <source>
        <strain evidence="4 6">UMB246</strain>
    </source>
</reference>
<evidence type="ECO:0000256" key="2">
    <source>
        <dbReference type="ARBA" id="ARBA00022679"/>
    </source>
</evidence>
<comment type="caution">
    <text evidence="4">The sequence shown here is derived from an EMBL/GenBank/DDBJ whole genome shotgun (WGS) entry which is preliminary data.</text>
</comment>
<dbReference type="PANTHER" id="PTHR22916:SF51">
    <property type="entry name" value="GLYCOSYLTRANSFERASE EPSH-RELATED"/>
    <property type="match status" value="1"/>
</dbReference>
<dbReference type="Pfam" id="PF00535">
    <property type="entry name" value="Glycos_transf_2"/>
    <property type="match status" value="1"/>
</dbReference>
<name>A0A5N1I8F3_LACJE</name>
<evidence type="ECO:0000313" key="5">
    <source>
        <dbReference type="EMBL" id="MEL0564649.1"/>
    </source>
</evidence>
<proteinExistence type="predicted"/>
<feature type="domain" description="Glycosyltransferase 2-like" evidence="3">
    <location>
        <begin position="8"/>
        <end position="172"/>
    </location>
</feature>
<evidence type="ECO:0000313" key="6">
    <source>
        <dbReference type="Proteomes" id="UP000327236"/>
    </source>
</evidence>
<dbReference type="InterPro" id="IPR029044">
    <property type="entry name" value="Nucleotide-diphossugar_trans"/>
</dbReference>
<dbReference type="CDD" id="cd00761">
    <property type="entry name" value="Glyco_tranf_GTA_type"/>
    <property type="match status" value="1"/>
</dbReference>
<dbReference type="SUPFAM" id="SSF53448">
    <property type="entry name" value="Nucleotide-diphospho-sugar transferases"/>
    <property type="match status" value="1"/>
</dbReference>
<dbReference type="Gene3D" id="3.90.550.10">
    <property type="entry name" value="Spore Coat Polysaccharide Biosynthesis Protein SpsA, Chain A"/>
    <property type="match status" value="1"/>
</dbReference>
<dbReference type="PANTHER" id="PTHR22916">
    <property type="entry name" value="GLYCOSYLTRANSFERASE"/>
    <property type="match status" value="1"/>
</dbReference>
<dbReference type="Proteomes" id="UP001385848">
    <property type="component" value="Unassembled WGS sequence"/>
</dbReference>
<protein>
    <submittedName>
        <fullName evidence="4">Glycosyltransferase</fullName>
        <ecNumber evidence="5">2.4.-.-</ecNumber>
    </submittedName>
</protein>
<dbReference type="GO" id="GO:0016757">
    <property type="term" value="F:glycosyltransferase activity"/>
    <property type="evidence" value="ECO:0007669"/>
    <property type="project" value="UniProtKB-KW"/>
</dbReference>
<dbReference type="GeneID" id="31743153"/>
<gene>
    <name evidence="5" type="ORF">AAC431_01745</name>
    <name evidence="4" type="ORF">F6H94_06425</name>
</gene>
<evidence type="ECO:0000259" key="3">
    <source>
        <dbReference type="Pfam" id="PF00535"/>
    </source>
</evidence>
<evidence type="ECO:0000313" key="4">
    <source>
        <dbReference type="EMBL" id="KAA9321489.1"/>
    </source>
</evidence>
<organism evidence="4 6">
    <name type="scientific">Lactobacillus jensenii</name>
    <dbReference type="NCBI Taxonomy" id="109790"/>
    <lineage>
        <taxon>Bacteria</taxon>
        <taxon>Bacillati</taxon>
        <taxon>Bacillota</taxon>
        <taxon>Bacilli</taxon>
        <taxon>Lactobacillales</taxon>
        <taxon>Lactobacillaceae</taxon>
        <taxon>Lactobacillus</taxon>
    </lineage>
</organism>
<keyword evidence="7" id="KW-1185">Reference proteome</keyword>
<dbReference type="RefSeq" id="WP_006584615.1">
    <property type="nucleotide sequence ID" value="NZ_CATOUV010000001.1"/>
</dbReference>
<sequence length="328" mass="38448">MKNEILISIIIPVYNVERYLHSCLNSLISKNMKSVEIILVDDGSSDSSGDICDKYDNKYDFVRVKHISNQGVSYARNLGLKMARGKWISWVDSDDTVCPGFIDIIKKLVQIEKIDVFKFGYQVLDLNTNFKMSQKSFNPKSLISETKEMAMYDLASVKYGNYLWCRLFKKKLFNNLEFPVGNNCEDAFLMIEILNNAQNFALYDELLYYHFSRPNSVTHNSDKTKLMLQSKDWFESNIRLTNKLKEYGFQKAYEKSESSILDIAYFLARDIDFRGYPDVGIYAKADEILNNYKKYINPTTSKKRIIQFFLRSKCRFFYDYIYRLSGKV</sequence>